<evidence type="ECO:0000313" key="3">
    <source>
        <dbReference type="EMBL" id="HAB3532575.1"/>
    </source>
</evidence>
<reference evidence="3" key="3">
    <citation type="submission" date="2019-06" db="EMBL/GenBank/DDBJ databases">
        <authorList>
            <consortium name="NCBI Pathogen Detection Project"/>
        </authorList>
    </citation>
    <scope>NUCLEOTIDE SEQUENCE</scope>
    <source>
        <strain evidence="3">Salmonella enterica</strain>
    </source>
</reference>
<protein>
    <submittedName>
        <fullName evidence="1">DUF3085 domain-containing protein</fullName>
    </submittedName>
</protein>
<dbReference type="Pfam" id="PF11284">
    <property type="entry name" value="DUF3085"/>
    <property type="match status" value="1"/>
</dbReference>
<dbReference type="RefSeq" id="WP_001371932.1">
    <property type="nucleotide sequence ID" value="NC_024983.1"/>
</dbReference>
<evidence type="ECO:0000313" key="1">
    <source>
        <dbReference type="EMBL" id="ECA5342696.1"/>
    </source>
</evidence>
<reference evidence="3" key="1">
    <citation type="journal article" date="2018" name="Genome Biol.">
        <title>SKESA: strategic k-mer extension for scrupulous assemblies.</title>
        <authorList>
            <person name="Souvorov A."/>
            <person name="Agarwala R."/>
            <person name="Lipman D.J."/>
        </authorList>
    </citation>
    <scope>NUCLEOTIDE SEQUENCE</scope>
    <source>
        <strain evidence="3">Salmonella enterica</strain>
    </source>
</reference>
<name>A0A077W6M1_SALTM</name>
<evidence type="ECO:0000313" key="2">
    <source>
        <dbReference type="EMBL" id="EDA7614672.1"/>
    </source>
</evidence>
<organism evidence="1">
    <name type="scientific">Salmonella typhimurium</name>
    <dbReference type="NCBI Taxonomy" id="90371"/>
    <lineage>
        <taxon>Bacteria</taxon>
        <taxon>Pseudomonadati</taxon>
        <taxon>Pseudomonadota</taxon>
        <taxon>Gammaproteobacteria</taxon>
        <taxon>Enterobacterales</taxon>
        <taxon>Enterobacteriaceae</taxon>
        <taxon>Salmonella</taxon>
    </lineage>
</organism>
<dbReference type="AlphaFoldDB" id="A0A077W6M1"/>
<gene>
    <name evidence="2" type="ORF">A3V89_18075</name>
    <name evidence="1" type="ORF">ELS01_20150</name>
    <name evidence="3" type="ORF">GJE27_22605</name>
</gene>
<dbReference type="EMBL" id="AAHUQY010000021">
    <property type="protein sequence ID" value="ECA5342696.1"/>
    <property type="molecule type" value="Genomic_DNA"/>
</dbReference>
<dbReference type="EMBL" id="DAAGLI010000026">
    <property type="protein sequence ID" value="HAB3532575.1"/>
    <property type="molecule type" value="Genomic_DNA"/>
</dbReference>
<dbReference type="EMBL" id="AALLDS010000027">
    <property type="protein sequence ID" value="EDA7614672.1"/>
    <property type="molecule type" value="Genomic_DNA"/>
</dbReference>
<comment type="caution">
    <text evidence="1">The sequence shown here is derived from an EMBL/GenBank/DDBJ whole genome shotgun (WGS) entry which is preliminary data.</text>
</comment>
<sequence length="163" mass="17951">MTTLVFEMADINKLIEEIRTAKTFSVTPDQIYDPACYPGGALLNAEGQTEEEARKAGRVFFPSSSKIASTHLVPKVLLAHSHGVYLITNAELEGSPASRDTVAYAQGMNPKLDEDWDYACDAALGGSDCSYTIPVEWLELAVEQGFQEFRLRMSETNIKLVSK</sequence>
<dbReference type="InterPro" id="IPR021436">
    <property type="entry name" value="DUF3085"/>
</dbReference>
<accession>A0A077W6M1</accession>
<reference evidence="1" key="2">
    <citation type="submission" date="2018-12" db="EMBL/GenBank/DDBJ databases">
        <authorList>
            <person name="Ashton P.M."/>
            <person name="Dallman T."/>
            <person name="Nair S."/>
            <person name="De Pinna E."/>
            <person name="Peters T."/>
            <person name="Grant K."/>
        </authorList>
    </citation>
    <scope>NUCLEOTIDE SEQUENCE</scope>
    <source>
        <strain evidence="2">116039</strain>
        <strain evidence="1">582921</strain>
    </source>
</reference>
<proteinExistence type="predicted"/>